<evidence type="ECO:0000256" key="1">
    <source>
        <dbReference type="ARBA" id="ARBA00009477"/>
    </source>
</evidence>
<dbReference type="PANTHER" id="PTHR30469">
    <property type="entry name" value="MULTIDRUG RESISTANCE PROTEIN MDTA"/>
    <property type="match status" value="1"/>
</dbReference>
<dbReference type="GO" id="GO:1990281">
    <property type="term" value="C:efflux pump complex"/>
    <property type="evidence" value="ECO:0007669"/>
    <property type="project" value="TreeGrafter"/>
</dbReference>
<dbReference type="NCBIfam" id="TIGR01730">
    <property type="entry name" value="RND_mfp"/>
    <property type="match status" value="1"/>
</dbReference>
<dbReference type="Gene3D" id="2.40.50.100">
    <property type="match status" value="2"/>
</dbReference>
<dbReference type="InterPro" id="IPR058625">
    <property type="entry name" value="MdtA-like_BSH"/>
</dbReference>
<dbReference type="Gene3D" id="2.40.30.170">
    <property type="match status" value="1"/>
</dbReference>
<dbReference type="InterPro" id="IPR058636">
    <property type="entry name" value="Beta-barrel_YknX"/>
</dbReference>
<dbReference type="RefSeq" id="WP_148907358.1">
    <property type="nucleotide sequence ID" value="NZ_VNHX01000002.1"/>
</dbReference>
<feature type="domain" description="Multidrug resistance protein MdtA-like barrel-sandwich hybrid" evidence="2">
    <location>
        <begin position="66"/>
        <end position="225"/>
    </location>
</feature>
<evidence type="ECO:0000313" key="4">
    <source>
        <dbReference type="EMBL" id="TYP97706.1"/>
    </source>
</evidence>
<sequence length="437" mass="47252">MAKKKSNLPKILVIAAVLILILVVVGSKLGWFGDGAEQKVAVDVVEEKTISELVSASGKVQPEFEVKLSSEVSGEIIELNVREGQVVKKGDVLCRVKPDLLQSSYDQVAAMVSQQRANLAAAQQMLRQQEANFVNTEAIYKRSLELFEKRVISASEMDKARADYESAQASIESQRQQVVASRFAVSQSQAQLQEAGNSLSRTTIYAPSDGVVSLLSIELGERVVGTAQMAGTEIMRIANMSTMEVNVEVNENDINRVKVGNEATIEVDAFQGRKFKGVVTEISSSSTSTGTTTATTSAEQVTNFNVKVRIEASSYEDLIDENNIHSSPFKPGLSATVQIHTKSDKGLIVPIQAVTVRSSDAKADSLSNGEMKEYVFVLAGDVVKMTEVKTGIQDDTNIIVKSGLKKGDEVVSRPFNAISKTLQDGTRVKKVAASELK</sequence>
<dbReference type="PANTHER" id="PTHR30469:SF33">
    <property type="entry name" value="SLR1207 PROTEIN"/>
    <property type="match status" value="1"/>
</dbReference>
<evidence type="ECO:0000313" key="5">
    <source>
        <dbReference type="Proteomes" id="UP000325105"/>
    </source>
</evidence>
<feature type="domain" description="YknX-like beta-barrel" evidence="3">
    <location>
        <begin position="243"/>
        <end position="313"/>
    </location>
</feature>
<organism evidence="4 5">
    <name type="scientific">Sphingobacterium allocomposti</name>
    <dbReference type="NCBI Taxonomy" id="415956"/>
    <lineage>
        <taxon>Bacteria</taxon>
        <taxon>Pseudomonadati</taxon>
        <taxon>Bacteroidota</taxon>
        <taxon>Sphingobacteriia</taxon>
        <taxon>Sphingobacteriales</taxon>
        <taxon>Sphingobacteriaceae</taxon>
        <taxon>Sphingobacterium</taxon>
    </lineage>
</organism>
<accession>A0A5S5DRQ4</accession>
<protein>
    <submittedName>
        <fullName evidence="4">HlyD family secretion protein</fullName>
    </submittedName>
</protein>
<dbReference type="InterPro" id="IPR006143">
    <property type="entry name" value="RND_pump_MFP"/>
</dbReference>
<comment type="caution">
    <text evidence="4">The sequence shown here is derived from an EMBL/GenBank/DDBJ whole genome shotgun (WGS) entry which is preliminary data.</text>
</comment>
<dbReference type="Proteomes" id="UP000325105">
    <property type="component" value="Unassembled WGS sequence"/>
</dbReference>
<keyword evidence="5" id="KW-1185">Reference proteome</keyword>
<proteinExistence type="inferred from homology"/>
<evidence type="ECO:0000259" key="3">
    <source>
        <dbReference type="Pfam" id="PF25990"/>
    </source>
</evidence>
<dbReference type="EMBL" id="VNHX01000002">
    <property type="protein sequence ID" value="TYP97706.1"/>
    <property type="molecule type" value="Genomic_DNA"/>
</dbReference>
<reference evidence="4 5" key="1">
    <citation type="submission" date="2019-07" db="EMBL/GenBank/DDBJ databases">
        <title>Genomic Encyclopedia of Archaeal and Bacterial Type Strains, Phase II (KMG-II): from individual species to whole genera.</title>
        <authorList>
            <person name="Goeker M."/>
        </authorList>
    </citation>
    <scope>NUCLEOTIDE SEQUENCE [LARGE SCALE GENOMIC DNA]</scope>
    <source>
        <strain evidence="4 5">DSM 18850</strain>
    </source>
</reference>
<evidence type="ECO:0000259" key="2">
    <source>
        <dbReference type="Pfam" id="PF25917"/>
    </source>
</evidence>
<dbReference type="Pfam" id="PF25917">
    <property type="entry name" value="BSH_RND"/>
    <property type="match status" value="1"/>
</dbReference>
<dbReference type="GO" id="GO:0015562">
    <property type="term" value="F:efflux transmembrane transporter activity"/>
    <property type="evidence" value="ECO:0007669"/>
    <property type="project" value="TreeGrafter"/>
</dbReference>
<name>A0A5S5DRQ4_9SPHI</name>
<dbReference type="AlphaFoldDB" id="A0A5S5DRQ4"/>
<dbReference type="SUPFAM" id="SSF111369">
    <property type="entry name" value="HlyD-like secretion proteins"/>
    <property type="match status" value="2"/>
</dbReference>
<dbReference type="Gene3D" id="1.10.287.470">
    <property type="entry name" value="Helix hairpin bin"/>
    <property type="match status" value="1"/>
</dbReference>
<dbReference type="OrthoDB" id="9809068at2"/>
<dbReference type="Gene3D" id="2.40.420.20">
    <property type="match status" value="1"/>
</dbReference>
<dbReference type="Pfam" id="PF25990">
    <property type="entry name" value="Beta-barrel_YknX"/>
    <property type="match status" value="1"/>
</dbReference>
<gene>
    <name evidence="4" type="ORF">BC792_102128</name>
</gene>
<comment type="similarity">
    <text evidence="1">Belongs to the membrane fusion protein (MFP) (TC 8.A.1) family.</text>
</comment>